<dbReference type="Gene3D" id="2.130.10.10">
    <property type="entry name" value="YVTN repeat-like/Quinoprotein amine dehydrogenase"/>
    <property type="match status" value="1"/>
</dbReference>
<gene>
    <name evidence="3" type="ORF">TDIB3V08_LOCUS6084</name>
</gene>
<feature type="compositionally biased region" description="Acidic residues" evidence="1">
    <location>
        <begin position="492"/>
        <end position="508"/>
    </location>
</feature>
<dbReference type="InterPro" id="IPR015943">
    <property type="entry name" value="WD40/YVTN_repeat-like_dom_sf"/>
</dbReference>
<dbReference type="SUPFAM" id="SSF50978">
    <property type="entry name" value="WD40 repeat-like"/>
    <property type="match status" value="1"/>
</dbReference>
<feature type="compositionally biased region" description="Low complexity" evidence="1">
    <location>
        <begin position="345"/>
        <end position="356"/>
    </location>
</feature>
<dbReference type="GO" id="GO:0007035">
    <property type="term" value="P:vacuolar acidification"/>
    <property type="evidence" value="ECO:0007669"/>
    <property type="project" value="TreeGrafter"/>
</dbReference>
<proteinExistence type="predicted"/>
<feature type="compositionally biased region" description="Acidic residues" evidence="1">
    <location>
        <begin position="1515"/>
        <end position="1524"/>
    </location>
</feature>
<evidence type="ECO:0000313" key="3">
    <source>
        <dbReference type="EMBL" id="CAD7199840.1"/>
    </source>
</evidence>
<accession>A0A7R8ZB09</accession>
<organism evidence="3">
    <name type="scientific">Timema douglasi</name>
    <name type="common">Walking stick</name>
    <dbReference type="NCBI Taxonomy" id="61478"/>
    <lineage>
        <taxon>Eukaryota</taxon>
        <taxon>Metazoa</taxon>
        <taxon>Ecdysozoa</taxon>
        <taxon>Arthropoda</taxon>
        <taxon>Hexapoda</taxon>
        <taxon>Insecta</taxon>
        <taxon>Pterygota</taxon>
        <taxon>Neoptera</taxon>
        <taxon>Polyneoptera</taxon>
        <taxon>Phasmatodea</taxon>
        <taxon>Timematodea</taxon>
        <taxon>Timematoidea</taxon>
        <taxon>Timematidae</taxon>
        <taxon>Timema</taxon>
    </lineage>
</organism>
<dbReference type="InterPro" id="IPR036322">
    <property type="entry name" value="WD40_repeat_dom_sf"/>
</dbReference>
<protein>
    <recommendedName>
        <fullName evidence="2">RAVE complex protein Rav1 C-terminal domain-containing protein</fullName>
    </recommendedName>
</protein>
<feature type="compositionally biased region" description="Basic and acidic residues" evidence="1">
    <location>
        <begin position="310"/>
        <end position="320"/>
    </location>
</feature>
<name>A0A7R8ZB09_TIMDO</name>
<feature type="region of interest" description="Disordered" evidence="1">
    <location>
        <begin position="471"/>
        <end position="538"/>
    </location>
</feature>
<dbReference type="EMBL" id="OA567075">
    <property type="protein sequence ID" value="CAD7199840.1"/>
    <property type="molecule type" value="Genomic_DNA"/>
</dbReference>
<dbReference type="InterPro" id="IPR022033">
    <property type="entry name" value="Rav1p_C"/>
</dbReference>
<dbReference type="PANTHER" id="PTHR13950">
    <property type="entry name" value="RABCONNECTIN-RELATED"/>
    <property type="match status" value="1"/>
</dbReference>
<feature type="region of interest" description="Disordered" evidence="1">
    <location>
        <begin position="1512"/>
        <end position="1548"/>
    </location>
</feature>
<dbReference type="GO" id="GO:0043291">
    <property type="term" value="C:RAVE complex"/>
    <property type="evidence" value="ECO:0007669"/>
    <property type="project" value="TreeGrafter"/>
</dbReference>
<sequence length="2793" mass="305678">MGSGVKFEIGEDVCPPQGALLEEDRGWECIWKCHTATPVVHMAFSPDGTLFATSGKSDRLVKIWFENKQLLFPSKSVDHPMSYGGQSTFNEVNYGFVYVAHPRAVTNLSWRKTSKYMPKGAVSNMLVTSCRDNICRVWVETVLPDDGLVNMSQFDPLASQNPKFRTHRHKHRFMQRLKHMKTCFHIRRHAKNTQGSGAIGGLMGIPLGSPIPTLPSTYSVHDFHSYGYHGTGVTPGLHFHLAASINAETDIPLVPSLLTGDPEKEPNFILHWLNNKEMHFSQQAENILHELTKKVVEKEEGLEGQHNAYVHESEHDDHSPRKQQRSGKLGKTLSTDESSEEHHPSFPSSGPHSHQSLSATTSINSLATDSGPVHVPDSLDAKIEGLLRDWHHNPDLLFSIHPIDGSYLIWVVEFLDEYHPGSFRQAQVSFSTRIPNAFPLGDAMTMSTNVCLYNAYGCHLNYRDVLKAPSASKGPVSAATAEENGETLPSVLEEDTEAAATDNPDDESNDTKTPNQNGSGSSVGVDSGTGGNLSDIVSGDPSPAISMVSKHSNGTLNLWQLTFGDHSKFSQVLSIGHSSRASGHRFRVNDITCHPVLPLLLTTSHHNITDVPGTPVTISPHNKDDNYSTFTGFCSELILWRVDAVGPLSKSGGVSELARINSPEISAFSNVAWIPTLLPSTTLGNLSNSPSACFVASDGKSLRVYQAVIDARTLLAEVSSSERRSRMMDSMVSLSTDTSSEDGVRHSSLHDKIKIVSQQSTARPGCVIQLDAISDATHDWQNTQFLHVFQEQLITGERAEEKTVNPDLGFMETQLAAMVDLQQSSVFEEPFYIVVLERTNKGTVVHMWRLVIASQPDSAELTGSMMYVPDSHLIQDEDDGEERQGRSASMSAGDQLGEHALPVQASHVVISTTKVCTQDLPLPDGVEVVHAAPAAGHLSSASIYPACFAPYIVVTACSDSTIRFWKCKVDKVSKTAERSYDWCEWEMLRKDQESTIDITGQPLNISAGYSGRIACAYKYGKSFTRPSKNDPDSRYVNLCVAIYECESTGGSEWVLEDTIHLKNIHLPRIQVDPHLDLSYLYDSRFLQKKQRLNHLIQALSSEDVRSLKNGDMVNTGHSNELHPKSGTGLLAVPSFSTLQSLRKSIIECGNTCPLTQKHLVQLDWVSKEDGSHILTVAVGSKVMLFTPVSSDLAQANMKAMKESQTTNRPILRKASSLAVPQFVDEIRWMKLRKIDLLTADGLPPLPMQISWVRDGILVVGMDSEMHVYSQWKPDINKLRERGLALLHQESDEVQDTRNLRDEDLRTLAQETSQRRLATVSSMPHLSRVSSINLTMLDSKKKRGAIVQADQISSADYMTDYGLFEASRIACPVLPQYHPKQLMELLNSGKIRWVKAILAHLVRCISGTCSVRQGTFQSGTDEESLVRQRGWSRSRTLSVSYVGAGTTSPLEQRGSTTAIPEELTLDYAEITSIPPLPLWTLLAADKETTGISVQMCDDHQDYNELFNGTIGAGDQSLDDILEDEPNSPGRRHDRRPSVNNERQGLSHFGPRQGRLLSRLLTHTHLPGLSSLDQMHLLALADTVSTCNTDFAERFAIDAAKNAIAKENLSGMPEGEDMSTDSLDDCGLRFLMAMKHYNYLVSVTDSLDDCGLRFLMAMKHYNYLVSVTDSLDDCGLRFLMAMKHYNYLLRCLPIAQRTHFQRQGMGTNNVVWAFHSESEEELLGLIPSYAKGSPKWAVLKELGVGWWLRNHTMLKTCIEKVAKASYLVNEDPMDAAIFYLAMKKKSLVWGLYRSKRDERMTHFFANNFSEDRWRKAALKNAYALLGKQRFEHAAAFFLLAGALRDAIEVGRRNTLVTVCLDKLEDFQLAMVIARLYEGELDSTPASLKRLLYEEILGCNKEGENQDLSRAHPDPFLRSMALWILKDHTGSLNTLLQSNTGSMHPQYCDDDKGDGPAGESNTHPQYCDDDKGDGPAGESNTHPQYCDDDKGDGPAGESNTHPQYCDDDKGDGPAGESNTHPQYCDDDKGDGPAGESNTHPQYCDDDKGDGPAGESNTHPQYCDDDKGDGPAGESNTHPQYCDDDKGDGPAGESNTHPQYCDDDKGDGPAGESNTHPQYCDDDKGDGPAGESNTHPQYCDDDKGDGPAGESNTHPQYCDDDKGDGPAGESNTHPQYCDDDKGDGPAGESNTHPQYCDDDKGDGPAGESNTHPQYCDDDKGDGPAGESNTHPQYCDDDKGDGPAGESNTHPQYCDDDKGDGPAGESNTHPQYCDDDKGDGPAGESNTHPQYCDDDKGDGPAGESNTHPQYCDDDKGDGPAGESNTHPQYCDDDKGDGPAGESNTHPQYCDDDKGDGPAGESNTHPQYCDDDKGDGPAGESNTHPQYCDDDKGDGPAGESNTHPQYCDDDKGDGPAGESNTHPQYCDDDKGDGPAGESNTHPQYCDDDKGDGPAGESNTHPQYCDDDKGDGPAGESNTHPQYCDDDKGDGPAGESNTHPQYCDDDKGDGPAGESNTHPQYCDDDKGDGPAGESNTHPQYCDDDKGDGPAGESNTHPQYCDDDKGDGPAGESNTHPQYYDDDKGDGPAGESNTHPQYYDDDKGDGPAGESNTHPQYYDDDKGDGPAGESNIHPQYYDDKGDGPAANPNVFNFYVYLRTHPLLIRQYIASTAQDKRKAHTVVLAGFSYGGDTKAANPDKQLMLEDSITPLERQLYFTTAHAHFKAGCPALALEVLSKLPGKVMDPTGEDSPSLLNSPTKARVQDMQIDTGILAWENDSTATAPSKSNVFINTASLFHTSET</sequence>
<feature type="region of interest" description="Disordered" evidence="1">
    <location>
        <begin position="310"/>
        <end position="359"/>
    </location>
</feature>
<dbReference type="InterPro" id="IPR001680">
    <property type="entry name" value="WD40_rpt"/>
</dbReference>
<evidence type="ECO:0000259" key="2">
    <source>
        <dbReference type="Pfam" id="PF12234"/>
    </source>
</evidence>
<feature type="region of interest" description="Disordered" evidence="1">
    <location>
        <begin position="1942"/>
        <end position="2635"/>
    </location>
</feature>
<dbReference type="InterPro" id="IPR052208">
    <property type="entry name" value="DmX-like/RAVE_component"/>
</dbReference>
<feature type="domain" description="RAVE complex protein Rav1 C-terminal" evidence="2">
    <location>
        <begin position="1662"/>
        <end position="1943"/>
    </location>
</feature>
<dbReference type="Pfam" id="PF00400">
    <property type="entry name" value="WD40"/>
    <property type="match status" value="1"/>
</dbReference>
<dbReference type="Pfam" id="PF12234">
    <property type="entry name" value="Rav1p_C"/>
    <property type="match status" value="1"/>
</dbReference>
<evidence type="ECO:0000256" key="1">
    <source>
        <dbReference type="SAM" id="MobiDB-lite"/>
    </source>
</evidence>
<reference evidence="3" key="1">
    <citation type="submission" date="2020-11" db="EMBL/GenBank/DDBJ databases">
        <authorList>
            <person name="Tran Van P."/>
        </authorList>
    </citation>
    <scope>NUCLEOTIDE SEQUENCE</scope>
</reference>
<dbReference type="PANTHER" id="PTHR13950:SF9">
    <property type="entry name" value="RABCONNECTIN-3A"/>
    <property type="match status" value="1"/>
</dbReference>
<dbReference type="SMART" id="SM00320">
    <property type="entry name" value="WD40"/>
    <property type="match status" value="3"/>
</dbReference>